<dbReference type="SUPFAM" id="SSF52743">
    <property type="entry name" value="Subtilisin-like"/>
    <property type="match status" value="1"/>
</dbReference>
<evidence type="ECO:0000259" key="8">
    <source>
        <dbReference type="Pfam" id="PF00082"/>
    </source>
</evidence>
<dbReference type="InterPro" id="IPR015500">
    <property type="entry name" value="Peptidase_S8_subtilisin-rel"/>
</dbReference>
<dbReference type="PANTHER" id="PTHR43806:SF65">
    <property type="entry name" value="SERINE PROTEASE APRX"/>
    <property type="match status" value="1"/>
</dbReference>
<dbReference type="EC" id="3.4.-.-" evidence="9"/>
<dbReference type="InterPro" id="IPR022398">
    <property type="entry name" value="Peptidase_S8_His-AS"/>
</dbReference>
<dbReference type="PROSITE" id="PS00138">
    <property type="entry name" value="SUBTILASE_SER"/>
    <property type="match status" value="1"/>
</dbReference>
<dbReference type="InterPro" id="IPR000209">
    <property type="entry name" value="Peptidase_S8/S53_dom"/>
</dbReference>
<feature type="signal peptide" evidence="7">
    <location>
        <begin position="1"/>
        <end position="30"/>
    </location>
</feature>
<gene>
    <name evidence="9" type="ORF">AB3X52_04765</name>
</gene>
<feature type="domain" description="Peptidase S8/S53" evidence="8">
    <location>
        <begin position="145"/>
        <end position="423"/>
    </location>
</feature>
<reference evidence="9 10" key="1">
    <citation type="submission" date="2024-07" db="EMBL/GenBank/DDBJ databases">
        <authorList>
            <person name="Lee S."/>
            <person name="Kang M."/>
        </authorList>
    </citation>
    <scope>NUCLEOTIDE SEQUENCE [LARGE SCALE GENOMIC DNA]</scope>
    <source>
        <strain evidence="9 10">DS6</strain>
    </source>
</reference>
<evidence type="ECO:0000256" key="7">
    <source>
        <dbReference type="SAM" id="SignalP"/>
    </source>
</evidence>
<feature type="active site" description="Charge relay system" evidence="5">
    <location>
        <position position="376"/>
    </location>
</feature>
<proteinExistence type="inferred from homology"/>
<dbReference type="EMBL" id="JBFPJR010000006">
    <property type="protein sequence ID" value="MEX0426925.1"/>
    <property type="molecule type" value="Genomic_DNA"/>
</dbReference>
<dbReference type="PRINTS" id="PR00723">
    <property type="entry name" value="SUBTILISIN"/>
</dbReference>
<feature type="region of interest" description="Disordered" evidence="6">
    <location>
        <begin position="310"/>
        <end position="330"/>
    </location>
</feature>
<evidence type="ECO:0000256" key="2">
    <source>
        <dbReference type="ARBA" id="ARBA00022670"/>
    </source>
</evidence>
<dbReference type="Gene3D" id="3.40.50.200">
    <property type="entry name" value="Peptidase S8/S53 domain"/>
    <property type="match status" value="1"/>
</dbReference>
<feature type="chain" id="PRO_5045060518" evidence="7">
    <location>
        <begin position="31"/>
        <end position="589"/>
    </location>
</feature>
<organism evidence="9 10">
    <name type="scientific">Nocardioides eburneus</name>
    <dbReference type="NCBI Taxonomy" id="3231482"/>
    <lineage>
        <taxon>Bacteria</taxon>
        <taxon>Bacillati</taxon>
        <taxon>Actinomycetota</taxon>
        <taxon>Actinomycetes</taxon>
        <taxon>Propionibacteriales</taxon>
        <taxon>Nocardioidaceae</taxon>
        <taxon>Nocardioides</taxon>
    </lineage>
</organism>
<comment type="similarity">
    <text evidence="1 5">Belongs to the peptidase S8 family.</text>
</comment>
<name>A0ABV3SY36_9ACTN</name>
<evidence type="ECO:0000256" key="5">
    <source>
        <dbReference type="PROSITE-ProRule" id="PRU01240"/>
    </source>
</evidence>
<dbReference type="Pfam" id="PF00082">
    <property type="entry name" value="Peptidase_S8"/>
    <property type="match status" value="1"/>
</dbReference>
<dbReference type="InterPro" id="IPR036852">
    <property type="entry name" value="Peptidase_S8/S53_dom_sf"/>
</dbReference>
<keyword evidence="7" id="KW-0732">Signal</keyword>
<keyword evidence="4 5" id="KW-0720">Serine protease</keyword>
<keyword evidence="3 5" id="KW-0378">Hydrolase</keyword>
<accession>A0ABV3SY36</accession>
<evidence type="ECO:0000256" key="3">
    <source>
        <dbReference type="ARBA" id="ARBA00022801"/>
    </source>
</evidence>
<evidence type="ECO:0000256" key="6">
    <source>
        <dbReference type="SAM" id="MobiDB-lite"/>
    </source>
</evidence>
<feature type="active site" description="Charge relay system" evidence="5">
    <location>
        <position position="154"/>
    </location>
</feature>
<dbReference type="InterPro" id="IPR023828">
    <property type="entry name" value="Peptidase_S8_Ser-AS"/>
</dbReference>
<dbReference type="GO" id="GO:0016787">
    <property type="term" value="F:hydrolase activity"/>
    <property type="evidence" value="ECO:0007669"/>
    <property type="project" value="UniProtKB-KW"/>
</dbReference>
<dbReference type="Proteomes" id="UP001556631">
    <property type="component" value="Unassembled WGS sequence"/>
</dbReference>
<protein>
    <submittedName>
        <fullName evidence="9">S8 family peptidase</fullName>
        <ecNumber evidence="9">3.4.-.-</ecNumber>
    </submittedName>
</protein>
<dbReference type="RefSeq" id="WP_367991815.1">
    <property type="nucleotide sequence ID" value="NZ_JBFPJR010000006.1"/>
</dbReference>
<dbReference type="PROSITE" id="PS00137">
    <property type="entry name" value="SUBTILASE_HIS"/>
    <property type="match status" value="1"/>
</dbReference>
<dbReference type="PROSITE" id="PS51892">
    <property type="entry name" value="SUBTILASE"/>
    <property type="match status" value="1"/>
</dbReference>
<evidence type="ECO:0000256" key="1">
    <source>
        <dbReference type="ARBA" id="ARBA00011073"/>
    </source>
</evidence>
<evidence type="ECO:0000313" key="9">
    <source>
        <dbReference type="EMBL" id="MEX0426925.1"/>
    </source>
</evidence>
<evidence type="ECO:0000313" key="10">
    <source>
        <dbReference type="Proteomes" id="UP001556631"/>
    </source>
</evidence>
<dbReference type="InterPro" id="IPR050131">
    <property type="entry name" value="Peptidase_S8_subtilisin-like"/>
</dbReference>
<comment type="caution">
    <text evidence="9">The sequence shown here is derived from an EMBL/GenBank/DDBJ whole genome shotgun (WGS) entry which is preliminary data.</text>
</comment>
<evidence type="ECO:0000256" key="4">
    <source>
        <dbReference type="ARBA" id="ARBA00022825"/>
    </source>
</evidence>
<keyword evidence="2 5" id="KW-0645">Protease</keyword>
<sequence length="589" mass="59546">MLALTRRLRTAVPALLAAALAVGVAPTARATTALPSSPAPTAAALATSVRGAHEVLVTGSASAVSEARSLVSHGTGYTDLPVVGGFAARVTGPQRSQLAALGLQVSENAPVQVTDADWGAGSHDASAVYPQTDGAPSAWAKGIDGRGVTVAVVDTGISDTGDLAGKVIDGYDFSGEGSYRTDSFGHGTFVAGLIAGSGAASNGAVKGVAPGVDLVSLKVAGADGSSDIVRVITAIQWAVNHSAVDHIRVLNLSLGTDSTQRWRIDPLDAAVEGAWRAGLVVTVAAGNQGDAGITKPGDDPYVVTVGSADDATTPERADDTIAPFSSTGPTADGLAKPDLVAPGAHVVSTRAVGSTVDTTFPSARVDSAYFRGSGTSFSAPQVAGAAALLLQQRPWLSNNRVKGQLTSTAAALSDVPKTAQGAGELDITTLLSAPTAPAANVGLPASNGSGSPFASEGSLIHAGRVARGDSAAWNSAAWNSAAWNSAAWNSAAWNSAAWNSAAWNSAAWNSAAWNSAAWNSAAWNAYRWSSAAWNTYDWSSAAWNSAAWNSAAWNSAAWNSAAWNSAAWNSAAWNATGWASAGFWSAAWN</sequence>
<feature type="active site" description="Charge relay system" evidence="5">
    <location>
        <position position="186"/>
    </location>
</feature>
<keyword evidence="10" id="KW-1185">Reference proteome</keyword>
<dbReference type="CDD" id="cd07487">
    <property type="entry name" value="Peptidases_S8_1"/>
    <property type="match status" value="1"/>
</dbReference>
<dbReference type="PANTHER" id="PTHR43806">
    <property type="entry name" value="PEPTIDASE S8"/>
    <property type="match status" value="1"/>
</dbReference>